<protein>
    <submittedName>
        <fullName evidence="1">Uncharacterized protein</fullName>
    </submittedName>
</protein>
<reference evidence="1 2" key="1">
    <citation type="submission" date="2018-08" db="EMBL/GenBank/DDBJ databases">
        <title>The reduced genetic potential of extracellular carbohydrate catabolism in Euzebyella marina RN62, a Flavobacteriia bacterium isolated from the hadal water.</title>
        <authorList>
            <person name="Xue C."/>
        </authorList>
    </citation>
    <scope>NUCLEOTIDE SEQUENCE [LARGE SCALE GENOMIC DNA]</scope>
    <source>
        <strain evidence="1 2">RN62</strain>
    </source>
</reference>
<dbReference type="Proteomes" id="UP000276309">
    <property type="component" value="Chromosome"/>
</dbReference>
<dbReference type="AlphaFoldDB" id="A0A3G2L7H3"/>
<evidence type="ECO:0000313" key="2">
    <source>
        <dbReference type="Proteomes" id="UP000276309"/>
    </source>
</evidence>
<evidence type="ECO:0000313" key="1">
    <source>
        <dbReference type="EMBL" id="AYN68141.1"/>
    </source>
</evidence>
<dbReference type="OrthoDB" id="1341760at2"/>
<dbReference type="RefSeq" id="WP_121849156.1">
    <property type="nucleotide sequence ID" value="NZ_CP032050.1"/>
</dbReference>
<dbReference type="EMBL" id="CP032050">
    <property type="protein sequence ID" value="AYN68141.1"/>
    <property type="molecule type" value="Genomic_DNA"/>
</dbReference>
<proteinExistence type="predicted"/>
<dbReference type="KEGG" id="emar:D1013_12535"/>
<keyword evidence="2" id="KW-1185">Reference proteome</keyword>
<organism evidence="1 2">
    <name type="scientific">Euzebyella marina</name>
    <dbReference type="NCBI Taxonomy" id="1761453"/>
    <lineage>
        <taxon>Bacteria</taxon>
        <taxon>Pseudomonadati</taxon>
        <taxon>Bacteroidota</taxon>
        <taxon>Flavobacteriia</taxon>
        <taxon>Flavobacteriales</taxon>
        <taxon>Flavobacteriaceae</taxon>
        <taxon>Euzebyella</taxon>
    </lineage>
</organism>
<accession>A0A3G2L7H3</accession>
<sequence>MEKFNFFYENDRGELNQIHVGYNMPIYPVYDIDFTEKSYKNLILRGKINLLWRHKNDWIRVSSSENVTGYPSVDQQKIVSIYHGVNSKFTSPNNAVIYNLDGSIHRVIEVPVLLSENMIRRIKLNKDSNPPIESAEYEGGLHFGGFDWGKDDNGNLINRIEIIYDRDWIEWREINAETGEITKLLGSGRR</sequence>
<name>A0A3G2L7H3_9FLAO</name>
<gene>
    <name evidence="1" type="ORF">D1013_12535</name>
</gene>